<sequence>MLSVMAGNFGSSGMGSGVKDRLYHSSTPVGRISKRLHNALKRLLQQAATLSDRVAGRKWRVESGMQRMRGG</sequence>
<evidence type="ECO:0000256" key="1">
    <source>
        <dbReference type="SAM" id="MobiDB-lite"/>
    </source>
</evidence>
<accession>A0A2S5KSX2</accession>
<protein>
    <submittedName>
        <fullName evidence="2">Uncharacterized protein</fullName>
    </submittedName>
</protein>
<evidence type="ECO:0000313" key="2">
    <source>
        <dbReference type="EMBL" id="PPC77813.1"/>
    </source>
</evidence>
<proteinExistence type="predicted"/>
<organism evidence="2 3">
    <name type="scientific">Proteobacteria bacterium 228</name>
    <dbReference type="NCBI Taxonomy" id="2083153"/>
    <lineage>
        <taxon>Bacteria</taxon>
        <taxon>Pseudomonadati</taxon>
        <taxon>Pseudomonadota</taxon>
    </lineage>
</organism>
<evidence type="ECO:0000313" key="3">
    <source>
        <dbReference type="Proteomes" id="UP000238196"/>
    </source>
</evidence>
<feature type="region of interest" description="Disordered" evidence="1">
    <location>
        <begin position="1"/>
        <end position="24"/>
    </location>
</feature>
<name>A0A2S5KSX2_9PROT</name>
<dbReference type="Proteomes" id="UP000238196">
    <property type="component" value="Unassembled WGS sequence"/>
</dbReference>
<reference evidence="2 3" key="1">
    <citation type="submission" date="2018-02" db="EMBL/GenBank/DDBJ databases">
        <title>novel marine gammaproteobacteria from coastal saline agro ecosystem.</title>
        <authorList>
            <person name="Krishnan R."/>
            <person name="Ramesh Kumar N."/>
        </authorList>
    </citation>
    <scope>NUCLEOTIDE SEQUENCE [LARGE SCALE GENOMIC DNA]</scope>
    <source>
        <strain evidence="2 3">228</strain>
    </source>
</reference>
<dbReference type="EMBL" id="PRLP01000025">
    <property type="protein sequence ID" value="PPC77813.1"/>
    <property type="molecule type" value="Genomic_DNA"/>
</dbReference>
<gene>
    <name evidence="2" type="ORF">C4K68_08490</name>
</gene>
<dbReference type="AlphaFoldDB" id="A0A2S5KSX2"/>
<comment type="caution">
    <text evidence="2">The sequence shown here is derived from an EMBL/GenBank/DDBJ whole genome shotgun (WGS) entry which is preliminary data.</text>
</comment>